<protein>
    <recommendedName>
        <fullName evidence="3">DUF3669 domain-containing protein</fullName>
    </recommendedName>
</protein>
<dbReference type="PANTHER" id="PTHR40780">
    <property type="entry name" value="DUF3669 DOMAIN-CONTAINING PROTEIN"/>
    <property type="match status" value="1"/>
</dbReference>
<sequence>MPTVRRQRVSDSINKQCGLRPPTQIPLRQAEAEKQEGNVAVLSCCLPLRSGTSHSMTINVGCGIVRLCHALDRRLTISTARHGLLNGHLHSPALVLYMYYSVTCDNDIASPAMASSMNTPYSCSDSALLERRPKIMSDPFKDHQWPREFLGRALSTGTMIQASYSSAPRLQVCRQIGSGSQRTVFEQLEERFALGIRRCIVESEKESEKEMHGLIADAFRNYARSVGCLVKVPDFQDCVPQCRCPSTTSQTVRALPMPEVVRQALVQEFYPWTWNVESETIDSIVSKARNKHCLPQICFGVEDEPEMDADNFTLHDLPLGIRRMTLLGLDQHDLAAELGKAYALIHWGAGIAVGCVKPVLGTTTSTASDNELRTVNLFLMDFGRCRHVRLDGKACEVFFHLQMGMGERRRYIPHYRRSPDLFNSFANAYIAAGEAILTERGIASEFDLNEFIKSYKDIMIDFVDRQ</sequence>
<accession>A0A367L5Y7</accession>
<evidence type="ECO:0000313" key="2">
    <source>
        <dbReference type="Proteomes" id="UP000253664"/>
    </source>
</evidence>
<gene>
    <name evidence="1" type="ORF">L249_3843</name>
</gene>
<dbReference type="OrthoDB" id="2993351at2759"/>
<comment type="caution">
    <text evidence="1">The sequence shown here is derived from an EMBL/GenBank/DDBJ whole genome shotgun (WGS) entry which is preliminary data.</text>
</comment>
<organism evidence="1 2">
    <name type="scientific">Ophiocordyceps polyrhachis-furcata BCC 54312</name>
    <dbReference type="NCBI Taxonomy" id="1330021"/>
    <lineage>
        <taxon>Eukaryota</taxon>
        <taxon>Fungi</taxon>
        <taxon>Dikarya</taxon>
        <taxon>Ascomycota</taxon>
        <taxon>Pezizomycotina</taxon>
        <taxon>Sordariomycetes</taxon>
        <taxon>Hypocreomycetidae</taxon>
        <taxon>Hypocreales</taxon>
        <taxon>Ophiocordycipitaceae</taxon>
        <taxon>Ophiocordyceps</taxon>
    </lineage>
</organism>
<proteinExistence type="predicted"/>
<reference evidence="1 2" key="1">
    <citation type="journal article" date="2015" name="BMC Genomics">
        <title>Insights from the genome of Ophiocordyceps polyrhachis-furcata to pathogenicity and host specificity in insect fungi.</title>
        <authorList>
            <person name="Wichadakul D."/>
            <person name="Kobmoo N."/>
            <person name="Ingsriswang S."/>
            <person name="Tangphatsornruang S."/>
            <person name="Chantasingh D."/>
            <person name="Luangsa-ard J.J."/>
            <person name="Eurwilaichitr L."/>
        </authorList>
    </citation>
    <scope>NUCLEOTIDE SEQUENCE [LARGE SCALE GENOMIC DNA]</scope>
    <source>
        <strain evidence="1 2">BCC 54312</strain>
    </source>
</reference>
<name>A0A367L5Y7_9HYPO</name>
<dbReference type="AlphaFoldDB" id="A0A367L5Y7"/>
<evidence type="ECO:0000313" key="1">
    <source>
        <dbReference type="EMBL" id="RCI09840.1"/>
    </source>
</evidence>
<evidence type="ECO:0008006" key="3">
    <source>
        <dbReference type="Google" id="ProtNLM"/>
    </source>
</evidence>
<dbReference type="Proteomes" id="UP000253664">
    <property type="component" value="Unassembled WGS sequence"/>
</dbReference>
<keyword evidence="2" id="KW-1185">Reference proteome</keyword>
<dbReference type="PANTHER" id="PTHR40780:SF2">
    <property type="entry name" value="DUF3669 DOMAIN-CONTAINING PROTEIN"/>
    <property type="match status" value="1"/>
</dbReference>
<dbReference type="EMBL" id="LKCN02000014">
    <property type="protein sequence ID" value="RCI09840.1"/>
    <property type="molecule type" value="Genomic_DNA"/>
</dbReference>